<proteinExistence type="predicted"/>
<reference evidence="1" key="1">
    <citation type="journal article" date="2021" name="PeerJ">
        <title>Extensive microbial diversity within the chicken gut microbiome revealed by metagenomics and culture.</title>
        <authorList>
            <person name="Gilroy R."/>
            <person name="Ravi A."/>
            <person name="Getino M."/>
            <person name="Pursley I."/>
            <person name="Horton D.L."/>
            <person name="Alikhan N.F."/>
            <person name="Baker D."/>
            <person name="Gharbi K."/>
            <person name="Hall N."/>
            <person name="Watson M."/>
            <person name="Adriaenssens E.M."/>
            <person name="Foster-Nyarko E."/>
            <person name="Jarju S."/>
            <person name="Secka A."/>
            <person name="Antonio M."/>
            <person name="Oren A."/>
            <person name="Chaudhuri R.R."/>
            <person name="La Ragione R."/>
            <person name="Hildebrand F."/>
            <person name="Pallen M.J."/>
        </authorList>
    </citation>
    <scope>NUCLEOTIDE SEQUENCE</scope>
    <source>
        <strain evidence="1">ChiHejej3B27-2180</strain>
    </source>
</reference>
<dbReference type="InterPro" id="IPR029058">
    <property type="entry name" value="AB_hydrolase_fold"/>
</dbReference>
<evidence type="ECO:0000313" key="2">
    <source>
        <dbReference type="Proteomes" id="UP000886878"/>
    </source>
</evidence>
<dbReference type="GO" id="GO:0016787">
    <property type="term" value="F:hydrolase activity"/>
    <property type="evidence" value="ECO:0007669"/>
    <property type="project" value="UniProtKB-KW"/>
</dbReference>
<gene>
    <name evidence="1" type="ORF">H9876_05330</name>
</gene>
<evidence type="ECO:0000313" key="1">
    <source>
        <dbReference type="EMBL" id="HIW70769.1"/>
    </source>
</evidence>
<dbReference type="Gene3D" id="3.40.50.1820">
    <property type="entry name" value="alpha/beta hydrolase"/>
    <property type="match status" value="1"/>
</dbReference>
<keyword evidence="1" id="KW-0378">Hydrolase</keyword>
<reference evidence="1" key="2">
    <citation type="submission" date="2021-04" db="EMBL/GenBank/DDBJ databases">
        <authorList>
            <person name="Gilroy R."/>
        </authorList>
    </citation>
    <scope>NUCLEOTIDE SEQUENCE</scope>
    <source>
        <strain evidence="1">ChiHejej3B27-2180</strain>
    </source>
</reference>
<dbReference type="InterPro" id="IPR010315">
    <property type="entry name" value="DUF915_hydro-like"/>
</dbReference>
<dbReference type="SUPFAM" id="SSF53474">
    <property type="entry name" value="alpha/beta-Hydrolases"/>
    <property type="match status" value="1"/>
</dbReference>
<dbReference type="Pfam" id="PF06028">
    <property type="entry name" value="DUF915"/>
    <property type="match status" value="1"/>
</dbReference>
<dbReference type="Proteomes" id="UP000886878">
    <property type="component" value="Unassembled WGS sequence"/>
</dbReference>
<dbReference type="EMBL" id="DXGK01000112">
    <property type="protein sequence ID" value="HIW70769.1"/>
    <property type="molecule type" value="Genomic_DNA"/>
</dbReference>
<protein>
    <submittedName>
        <fullName evidence="1">Alpha/beta hydrolase</fullName>
    </submittedName>
</protein>
<sequence>MKHRFSWLALATVTAIGLVGAMPIKTHAAVSHRYRRSTTATVFFHGYGSGAHAERHMVDAAVNAGVTNTVISANVTGNGHVTMSKKIPRGAINPIVMVNFEDNENTNYPEDGQYVANVLRKLKKDDHIKTVNLEAHSMGNMALAYYFLKNSNNSAMPRVKKQLDLAAPMNGIQGYDLPTNFTIDKKTGKPSAMSANYRQMTKLRQIYPKNQIDILNIYGNVGNGTDDQVDCRSAQSLKYLEDSRAKSFREKEITGPGADHVQLHRNPQVDQLLINFFWGK</sequence>
<organism evidence="1 2">
    <name type="scientific">Candidatus Limosilactobacillus merdipullorum</name>
    <dbReference type="NCBI Taxonomy" id="2838653"/>
    <lineage>
        <taxon>Bacteria</taxon>
        <taxon>Bacillati</taxon>
        <taxon>Bacillota</taxon>
        <taxon>Bacilli</taxon>
        <taxon>Lactobacillales</taxon>
        <taxon>Lactobacillaceae</taxon>
        <taxon>Limosilactobacillus</taxon>
    </lineage>
</organism>
<accession>A0A9D1U4W0</accession>
<dbReference type="AlphaFoldDB" id="A0A9D1U4W0"/>
<name>A0A9D1U4W0_9LACO</name>
<comment type="caution">
    <text evidence="1">The sequence shown here is derived from an EMBL/GenBank/DDBJ whole genome shotgun (WGS) entry which is preliminary data.</text>
</comment>